<name>A0ABW7PVG2_9GAMM</name>
<evidence type="ECO:0000313" key="3">
    <source>
        <dbReference type="Proteomes" id="UP001611251"/>
    </source>
</evidence>
<feature type="transmembrane region" description="Helical" evidence="1">
    <location>
        <begin position="36"/>
        <end position="57"/>
    </location>
</feature>
<keyword evidence="1" id="KW-1133">Transmembrane helix</keyword>
<protein>
    <submittedName>
        <fullName evidence="2">DUF6622 family protein</fullName>
    </submittedName>
</protein>
<feature type="transmembrane region" description="Helical" evidence="1">
    <location>
        <begin position="63"/>
        <end position="84"/>
    </location>
</feature>
<evidence type="ECO:0000256" key="1">
    <source>
        <dbReference type="SAM" id="Phobius"/>
    </source>
</evidence>
<dbReference type="EMBL" id="JBGFSN010000004">
    <property type="protein sequence ID" value="MFH8134292.1"/>
    <property type="molecule type" value="Genomic_DNA"/>
</dbReference>
<feature type="transmembrane region" description="Helical" evidence="1">
    <location>
        <begin position="138"/>
        <end position="156"/>
    </location>
</feature>
<dbReference type="InterPro" id="IPR046730">
    <property type="entry name" value="DUF6622"/>
</dbReference>
<feature type="transmembrane region" description="Helical" evidence="1">
    <location>
        <begin position="105"/>
        <end position="126"/>
    </location>
</feature>
<gene>
    <name evidence="2" type="ORF">ABU178_08925</name>
</gene>
<dbReference type="RefSeq" id="WP_397213957.1">
    <property type="nucleotide sequence ID" value="NZ_JBGFSN010000004.1"/>
</dbReference>
<evidence type="ECO:0000313" key="2">
    <source>
        <dbReference type="EMBL" id="MFH8134292.1"/>
    </source>
</evidence>
<accession>A0ABW7PVG2</accession>
<sequence>MNTVNQFFVHTPAWVLVLFVYLVIKGFKARQPREVTLRGLAMLPSIMLILGLVEIFRRFGMDAAILLAWLLTFSCGVVAGWNLLRNIAFEVHRPKGIIYRQADYSVLPLILATFFAKYALGAATYMHPSLLTNTTFGMAEGGIYGLFAGIFVGKFARYWKRYSSAD</sequence>
<dbReference type="Pfam" id="PF20327">
    <property type="entry name" value="DUF6622"/>
    <property type="match status" value="1"/>
</dbReference>
<organism evidence="2 3">
    <name type="scientific">Pantoea osteomyelitidis</name>
    <dbReference type="NCBI Taxonomy" id="3230026"/>
    <lineage>
        <taxon>Bacteria</taxon>
        <taxon>Pseudomonadati</taxon>
        <taxon>Pseudomonadota</taxon>
        <taxon>Gammaproteobacteria</taxon>
        <taxon>Enterobacterales</taxon>
        <taxon>Erwiniaceae</taxon>
        <taxon>Pantoea</taxon>
    </lineage>
</organism>
<comment type="caution">
    <text evidence="2">The sequence shown here is derived from an EMBL/GenBank/DDBJ whole genome shotgun (WGS) entry which is preliminary data.</text>
</comment>
<keyword evidence="1" id="KW-0472">Membrane</keyword>
<keyword evidence="3" id="KW-1185">Reference proteome</keyword>
<feature type="transmembrane region" description="Helical" evidence="1">
    <location>
        <begin position="6"/>
        <end position="24"/>
    </location>
</feature>
<dbReference type="Proteomes" id="UP001611251">
    <property type="component" value="Unassembled WGS sequence"/>
</dbReference>
<reference evidence="2 3" key="1">
    <citation type="submission" date="2024-08" db="EMBL/GenBank/DDBJ databases">
        <title>Pantoea ronii - a newly identified human opportunistic pathogen.</title>
        <authorList>
            <person name="Keidar-Friedman D."/>
            <person name="Sorek N."/>
            <person name="Leshin-Carmel D."/>
            <person name="Tsur A."/>
            <person name="Amsalem M."/>
            <person name="Tolkach D."/>
            <person name="Brosh-Nissimov T."/>
        </authorList>
    </citation>
    <scope>NUCLEOTIDE SEQUENCE [LARGE SCALE GENOMIC DNA]</scope>
    <source>
        <strain evidence="2 3">AA23256</strain>
    </source>
</reference>
<proteinExistence type="predicted"/>
<keyword evidence="1" id="KW-0812">Transmembrane</keyword>